<keyword evidence="2" id="KW-0548">Nucleotidyltransferase</keyword>
<dbReference type="GO" id="GO:0003964">
    <property type="term" value="F:RNA-directed DNA polymerase activity"/>
    <property type="evidence" value="ECO:0007669"/>
    <property type="project" value="UniProtKB-KW"/>
</dbReference>
<dbReference type="PANTHER" id="PTHR24559:SF450">
    <property type="entry name" value="RNA-DIRECTED DNA POLYMERASE HOMOLOG"/>
    <property type="match status" value="1"/>
</dbReference>
<keyword evidence="2" id="KW-0695">RNA-directed DNA polymerase</keyword>
<evidence type="ECO:0000313" key="3">
    <source>
        <dbReference type="Proteomes" id="UP000325315"/>
    </source>
</evidence>
<dbReference type="Gene3D" id="3.30.70.270">
    <property type="match status" value="1"/>
</dbReference>
<dbReference type="EMBL" id="SMMG02000007">
    <property type="protein sequence ID" value="KAA3465910.1"/>
    <property type="molecule type" value="Genomic_DNA"/>
</dbReference>
<organism evidence="2 3">
    <name type="scientific">Gossypium australe</name>
    <dbReference type="NCBI Taxonomy" id="47621"/>
    <lineage>
        <taxon>Eukaryota</taxon>
        <taxon>Viridiplantae</taxon>
        <taxon>Streptophyta</taxon>
        <taxon>Embryophyta</taxon>
        <taxon>Tracheophyta</taxon>
        <taxon>Spermatophyta</taxon>
        <taxon>Magnoliopsida</taxon>
        <taxon>eudicotyledons</taxon>
        <taxon>Gunneridae</taxon>
        <taxon>Pentapetalae</taxon>
        <taxon>rosids</taxon>
        <taxon>malvids</taxon>
        <taxon>Malvales</taxon>
        <taxon>Malvaceae</taxon>
        <taxon>Malvoideae</taxon>
        <taxon>Gossypium</taxon>
    </lineage>
</organism>
<accession>A0A5B6V9P3</accession>
<sequence length="137" mass="16162">MLEVGIIRNNNSSFTSPIVIVKKKDKSWRLCINCRQLNAMTVKDQFLIHVIEELLDELGQACFFTKLDLRSGYHQIRMWELDIHKMTFRTHKEHYEFLVMPFGANQCPFKLLVSHEPCVKASPQKYDLYLGQIIYLI</sequence>
<feature type="domain" description="Reverse transcriptase" evidence="1">
    <location>
        <begin position="21"/>
        <end position="109"/>
    </location>
</feature>
<reference evidence="3" key="1">
    <citation type="journal article" date="2019" name="Plant Biotechnol. J.">
        <title>Genome sequencing of the Australian wild diploid species Gossypium australe highlights disease resistance and delayed gland morphogenesis.</title>
        <authorList>
            <person name="Cai Y."/>
            <person name="Cai X."/>
            <person name="Wang Q."/>
            <person name="Wang P."/>
            <person name="Zhang Y."/>
            <person name="Cai C."/>
            <person name="Xu Y."/>
            <person name="Wang K."/>
            <person name="Zhou Z."/>
            <person name="Wang C."/>
            <person name="Geng S."/>
            <person name="Li B."/>
            <person name="Dong Q."/>
            <person name="Hou Y."/>
            <person name="Wang H."/>
            <person name="Ai P."/>
            <person name="Liu Z."/>
            <person name="Yi F."/>
            <person name="Sun M."/>
            <person name="An G."/>
            <person name="Cheng J."/>
            <person name="Zhang Y."/>
            <person name="Shi Q."/>
            <person name="Xie Y."/>
            <person name="Shi X."/>
            <person name="Chang Y."/>
            <person name="Huang F."/>
            <person name="Chen Y."/>
            <person name="Hong S."/>
            <person name="Mi L."/>
            <person name="Sun Q."/>
            <person name="Zhang L."/>
            <person name="Zhou B."/>
            <person name="Peng R."/>
            <person name="Zhang X."/>
            <person name="Liu F."/>
        </authorList>
    </citation>
    <scope>NUCLEOTIDE SEQUENCE [LARGE SCALE GENOMIC DNA]</scope>
    <source>
        <strain evidence="3">cv. PA1801</strain>
    </source>
</reference>
<dbReference type="InterPro" id="IPR043128">
    <property type="entry name" value="Rev_trsase/Diguanyl_cyclase"/>
</dbReference>
<dbReference type="CDD" id="cd01647">
    <property type="entry name" value="RT_LTR"/>
    <property type="match status" value="1"/>
</dbReference>
<gene>
    <name evidence="2" type="ORF">EPI10_001044</name>
</gene>
<dbReference type="Proteomes" id="UP000325315">
    <property type="component" value="Unassembled WGS sequence"/>
</dbReference>
<dbReference type="Pfam" id="PF00078">
    <property type="entry name" value="RVT_1"/>
    <property type="match status" value="1"/>
</dbReference>
<dbReference type="InterPro" id="IPR043502">
    <property type="entry name" value="DNA/RNA_pol_sf"/>
</dbReference>
<proteinExistence type="predicted"/>
<evidence type="ECO:0000313" key="2">
    <source>
        <dbReference type="EMBL" id="KAA3465910.1"/>
    </source>
</evidence>
<protein>
    <submittedName>
        <fullName evidence="2">RNA-directed DNA polymerase-like protein</fullName>
    </submittedName>
</protein>
<dbReference type="PANTHER" id="PTHR24559">
    <property type="entry name" value="TRANSPOSON TY3-I GAG-POL POLYPROTEIN"/>
    <property type="match status" value="1"/>
</dbReference>
<dbReference type="InterPro" id="IPR053134">
    <property type="entry name" value="RNA-dir_DNA_polymerase"/>
</dbReference>
<dbReference type="AlphaFoldDB" id="A0A5B6V9P3"/>
<keyword evidence="3" id="KW-1185">Reference proteome</keyword>
<dbReference type="OrthoDB" id="1924993at2759"/>
<name>A0A5B6V9P3_9ROSI</name>
<comment type="caution">
    <text evidence="2">The sequence shown here is derived from an EMBL/GenBank/DDBJ whole genome shotgun (WGS) entry which is preliminary data.</text>
</comment>
<dbReference type="SUPFAM" id="SSF56672">
    <property type="entry name" value="DNA/RNA polymerases"/>
    <property type="match status" value="1"/>
</dbReference>
<evidence type="ECO:0000259" key="1">
    <source>
        <dbReference type="Pfam" id="PF00078"/>
    </source>
</evidence>
<dbReference type="Gene3D" id="3.10.10.10">
    <property type="entry name" value="HIV Type 1 Reverse Transcriptase, subunit A, domain 1"/>
    <property type="match status" value="1"/>
</dbReference>
<dbReference type="InterPro" id="IPR000477">
    <property type="entry name" value="RT_dom"/>
</dbReference>
<keyword evidence="2" id="KW-0808">Transferase</keyword>